<evidence type="ECO:0000256" key="1">
    <source>
        <dbReference type="SAM" id="MobiDB-lite"/>
    </source>
</evidence>
<dbReference type="EMBL" id="DUZY01000003">
    <property type="protein sequence ID" value="DAD31147.1"/>
    <property type="molecule type" value="Genomic_DNA"/>
</dbReference>
<feature type="region of interest" description="Disordered" evidence="1">
    <location>
        <begin position="1"/>
        <end position="31"/>
    </location>
</feature>
<accession>A0A822YF76</accession>
<dbReference type="Proteomes" id="UP000607653">
    <property type="component" value="Unassembled WGS sequence"/>
</dbReference>
<proteinExistence type="predicted"/>
<gene>
    <name evidence="2" type="ORF">HUJ06_009998</name>
</gene>
<organism evidence="2 3">
    <name type="scientific">Nelumbo nucifera</name>
    <name type="common">Sacred lotus</name>
    <dbReference type="NCBI Taxonomy" id="4432"/>
    <lineage>
        <taxon>Eukaryota</taxon>
        <taxon>Viridiplantae</taxon>
        <taxon>Streptophyta</taxon>
        <taxon>Embryophyta</taxon>
        <taxon>Tracheophyta</taxon>
        <taxon>Spermatophyta</taxon>
        <taxon>Magnoliopsida</taxon>
        <taxon>Proteales</taxon>
        <taxon>Nelumbonaceae</taxon>
        <taxon>Nelumbo</taxon>
    </lineage>
</organism>
<protein>
    <submittedName>
        <fullName evidence="2">Uncharacterized protein</fullName>
    </submittedName>
</protein>
<keyword evidence="3" id="KW-1185">Reference proteome</keyword>
<name>A0A822YF76_NELNU</name>
<comment type="caution">
    <text evidence="2">The sequence shown here is derived from an EMBL/GenBank/DDBJ whole genome shotgun (WGS) entry which is preliminary data.</text>
</comment>
<evidence type="ECO:0000313" key="2">
    <source>
        <dbReference type="EMBL" id="DAD31147.1"/>
    </source>
</evidence>
<reference evidence="2 3" key="1">
    <citation type="journal article" date="2020" name="Mol. Biol. Evol.">
        <title>Distinct Expression and Methylation Patterns for Genes with Different Fates following a Single Whole-Genome Duplication in Flowering Plants.</title>
        <authorList>
            <person name="Shi T."/>
            <person name="Rahmani R.S."/>
            <person name="Gugger P.F."/>
            <person name="Wang M."/>
            <person name="Li H."/>
            <person name="Zhang Y."/>
            <person name="Li Z."/>
            <person name="Wang Q."/>
            <person name="Van de Peer Y."/>
            <person name="Marchal K."/>
            <person name="Chen J."/>
        </authorList>
    </citation>
    <scope>NUCLEOTIDE SEQUENCE [LARGE SCALE GENOMIC DNA]</scope>
    <source>
        <tissue evidence="2">Leaf</tissue>
    </source>
</reference>
<sequence>MASRNTRKLDRLADEPPQPPPIPLPSKLNSEPTDLLFVKPKSTGPIIACRKCNSIPAKASTTAIVRKGDQKPSTVGTTTMAVIDEKLVIDTKQVEGNLYY</sequence>
<dbReference type="AlphaFoldDB" id="A0A822YF76"/>
<evidence type="ECO:0000313" key="3">
    <source>
        <dbReference type="Proteomes" id="UP000607653"/>
    </source>
</evidence>